<feature type="domain" description="HAMP" evidence="4">
    <location>
        <begin position="326"/>
        <end position="379"/>
    </location>
</feature>
<dbReference type="CDD" id="cd12914">
    <property type="entry name" value="PDC1_DGC_like"/>
    <property type="match status" value="1"/>
</dbReference>
<dbReference type="EMBL" id="BMCT01000001">
    <property type="protein sequence ID" value="GGF48603.1"/>
    <property type="molecule type" value="Genomic_DNA"/>
</dbReference>
<dbReference type="Gene3D" id="3.30.450.20">
    <property type="entry name" value="PAS domain"/>
    <property type="match status" value="1"/>
</dbReference>
<dbReference type="InterPro" id="IPR029787">
    <property type="entry name" value="Nucleotide_cyclase"/>
</dbReference>
<comment type="caution">
    <text evidence="6">The sequence shown here is derived from an EMBL/GenBank/DDBJ whole genome shotgun (WGS) entry which is preliminary data.</text>
</comment>
<name>A0A917F6K1_9HYPH</name>
<dbReference type="Proteomes" id="UP000606044">
    <property type="component" value="Unassembled WGS sequence"/>
</dbReference>
<dbReference type="InterPro" id="IPR000160">
    <property type="entry name" value="GGDEF_dom"/>
</dbReference>
<accession>A0A917F6K1</accession>
<evidence type="ECO:0000256" key="3">
    <source>
        <dbReference type="SAM" id="Phobius"/>
    </source>
</evidence>
<dbReference type="SMART" id="SM00267">
    <property type="entry name" value="GGDEF"/>
    <property type="match status" value="1"/>
</dbReference>
<evidence type="ECO:0000313" key="6">
    <source>
        <dbReference type="EMBL" id="GGF48603.1"/>
    </source>
</evidence>
<gene>
    <name evidence="6" type="ORF">GCM10007301_04870</name>
</gene>
<organism evidence="6 7">
    <name type="scientific">Azorhizobium oxalatiphilum</name>
    <dbReference type="NCBI Taxonomy" id="980631"/>
    <lineage>
        <taxon>Bacteria</taxon>
        <taxon>Pseudomonadati</taxon>
        <taxon>Pseudomonadota</taxon>
        <taxon>Alphaproteobacteria</taxon>
        <taxon>Hyphomicrobiales</taxon>
        <taxon>Xanthobacteraceae</taxon>
        <taxon>Azorhizobium</taxon>
    </lineage>
</organism>
<keyword evidence="3" id="KW-0472">Membrane</keyword>
<sequence length="567" mass="61588">MREALRHRIHKLQDSTTIAQQMTLLLGFVCLLGLGLVSLAAARMSGAEIAGRIQQEMALTASGLADRLDMDMFERYREIKLLSGMRPMEGTWEGDPAQLRAVLDQLESTMDYFAWIGFARPDGTVVAASKGMLEGVSVAARPWFRDGLKRPAVGDVHEALLLAKLLRPADYKGEPDRFVDIAFPVRSRDGRLLGVIGAHLAFDWAEGLRRTALAARPDTEVMVLSREGTVLLGQSIGTRPFAPDVLARMKAAPSGAFVADQDGHRWLTGFAAADGEQDYPGLGWIVVARQSSGVAFASAYNLAFTIIGLGGVVLVICVLLSTWLATRIGRPLDGLTRAADEIGRNPHVTMLPRQRGNQEVLRLSAALRALLRRLGSAEMRFELFSRQHAVDIAALQELADTDPLTGLLNRRSFMQIADVALESAQAHGRLGVLMADIDHFKGVNDTYGHPAGDAVIKHVAAVFRANLRTHDHVGRFGGEEFVVLLQDTDEATTLALAERIRLAIAADPVLFEDQTIAITISIGAALAGNGDRDMDEVIERADLGLYDAKNSGRNRVSFARPPEIRAA</sequence>
<dbReference type="InterPro" id="IPR050469">
    <property type="entry name" value="Diguanylate_Cyclase"/>
</dbReference>
<dbReference type="NCBIfam" id="TIGR00254">
    <property type="entry name" value="GGDEF"/>
    <property type="match status" value="1"/>
</dbReference>
<dbReference type="CDD" id="cd01949">
    <property type="entry name" value="GGDEF"/>
    <property type="match status" value="1"/>
</dbReference>
<dbReference type="EC" id="2.7.7.65" evidence="1"/>
<dbReference type="GO" id="GO:0052621">
    <property type="term" value="F:diguanylate cyclase activity"/>
    <property type="evidence" value="ECO:0007669"/>
    <property type="project" value="UniProtKB-EC"/>
</dbReference>
<comment type="catalytic activity">
    <reaction evidence="2">
        <text>2 GTP = 3',3'-c-di-GMP + 2 diphosphate</text>
        <dbReference type="Rhea" id="RHEA:24898"/>
        <dbReference type="ChEBI" id="CHEBI:33019"/>
        <dbReference type="ChEBI" id="CHEBI:37565"/>
        <dbReference type="ChEBI" id="CHEBI:58805"/>
        <dbReference type="EC" id="2.7.7.65"/>
    </reaction>
</comment>
<dbReference type="GO" id="GO:1902201">
    <property type="term" value="P:negative regulation of bacterial-type flagellum-dependent cell motility"/>
    <property type="evidence" value="ECO:0007669"/>
    <property type="project" value="TreeGrafter"/>
</dbReference>
<keyword evidence="3" id="KW-1133">Transmembrane helix</keyword>
<dbReference type="PROSITE" id="PS50885">
    <property type="entry name" value="HAMP"/>
    <property type="match status" value="1"/>
</dbReference>
<dbReference type="Gene3D" id="3.30.70.270">
    <property type="match status" value="1"/>
</dbReference>
<reference evidence="6" key="1">
    <citation type="journal article" date="2014" name="Int. J. Syst. Evol. Microbiol.">
        <title>Complete genome sequence of Corynebacterium casei LMG S-19264T (=DSM 44701T), isolated from a smear-ripened cheese.</title>
        <authorList>
            <consortium name="US DOE Joint Genome Institute (JGI-PGF)"/>
            <person name="Walter F."/>
            <person name="Albersmeier A."/>
            <person name="Kalinowski J."/>
            <person name="Ruckert C."/>
        </authorList>
    </citation>
    <scope>NUCLEOTIDE SEQUENCE</scope>
    <source>
        <strain evidence="6">CCM 7897</strain>
    </source>
</reference>
<dbReference type="AlphaFoldDB" id="A0A917F6K1"/>
<proteinExistence type="predicted"/>
<dbReference type="InterPro" id="IPR003660">
    <property type="entry name" value="HAMP_dom"/>
</dbReference>
<dbReference type="PANTHER" id="PTHR45138">
    <property type="entry name" value="REGULATORY COMPONENTS OF SENSORY TRANSDUCTION SYSTEM"/>
    <property type="match status" value="1"/>
</dbReference>
<dbReference type="FunFam" id="3.30.70.270:FF:000001">
    <property type="entry name" value="Diguanylate cyclase domain protein"/>
    <property type="match status" value="1"/>
</dbReference>
<dbReference type="GO" id="GO:0043709">
    <property type="term" value="P:cell adhesion involved in single-species biofilm formation"/>
    <property type="evidence" value="ECO:0007669"/>
    <property type="project" value="TreeGrafter"/>
</dbReference>
<dbReference type="PANTHER" id="PTHR45138:SF9">
    <property type="entry name" value="DIGUANYLATE CYCLASE DGCM-RELATED"/>
    <property type="match status" value="1"/>
</dbReference>
<dbReference type="RefSeq" id="WP_188575062.1">
    <property type="nucleotide sequence ID" value="NZ_BMCT01000001.1"/>
</dbReference>
<reference evidence="6" key="2">
    <citation type="submission" date="2020-09" db="EMBL/GenBank/DDBJ databases">
        <authorList>
            <person name="Sun Q."/>
            <person name="Sedlacek I."/>
        </authorList>
    </citation>
    <scope>NUCLEOTIDE SEQUENCE</scope>
    <source>
        <strain evidence="6">CCM 7897</strain>
    </source>
</reference>
<protein>
    <recommendedName>
        <fullName evidence="1">diguanylate cyclase</fullName>
        <ecNumber evidence="1">2.7.7.65</ecNumber>
    </recommendedName>
</protein>
<dbReference type="PROSITE" id="PS50887">
    <property type="entry name" value="GGDEF"/>
    <property type="match status" value="1"/>
</dbReference>
<dbReference type="SUPFAM" id="SSF55073">
    <property type="entry name" value="Nucleotide cyclase"/>
    <property type="match status" value="1"/>
</dbReference>
<dbReference type="Pfam" id="PF00990">
    <property type="entry name" value="GGDEF"/>
    <property type="match status" value="1"/>
</dbReference>
<dbReference type="Gene3D" id="6.10.340.10">
    <property type="match status" value="1"/>
</dbReference>
<evidence type="ECO:0000256" key="1">
    <source>
        <dbReference type="ARBA" id="ARBA00012528"/>
    </source>
</evidence>
<keyword evidence="7" id="KW-1185">Reference proteome</keyword>
<evidence type="ECO:0000259" key="4">
    <source>
        <dbReference type="PROSITE" id="PS50885"/>
    </source>
</evidence>
<dbReference type="InterPro" id="IPR043128">
    <property type="entry name" value="Rev_trsase/Diguanyl_cyclase"/>
</dbReference>
<evidence type="ECO:0000259" key="5">
    <source>
        <dbReference type="PROSITE" id="PS50887"/>
    </source>
</evidence>
<feature type="domain" description="GGDEF" evidence="5">
    <location>
        <begin position="428"/>
        <end position="561"/>
    </location>
</feature>
<keyword evidence="3" id="KW-0812">Transmembrane</keyword>
<dbReference type="GO" id="GO:0007165">
    <property type="term" value="P:signal transduction"/>
    <property type="evidence" value="ECO:0007669"/>
    <property type="project" value="InterPro"/>
</dbReference>
<feature type="transmembrane region" description="Helical" evidence="3">
    <location>
        <begin position="299"/>
        <end position="325"/>
    </location>
</feature>
<evidence type="ECO:0000256" key="2">
    <source>
        <dbReference type="ARBA" id="ARBA00034247"/>
    </source>
</evidence>
<dbReference type="GO" id="GO:0005886">
    <property type="term" value="C:plasma membrane"/>
    <property type="evidence" value="ECO:0007669"/>
    <property type="project" value="TreeGrafter"/>
</dbReference>
<evidence type="ECO:0000313" key="7">
    <source>
        <dbReference type="Proteomes" id="UP000606044"/>
    </source>
</evidence>